<accession>A0A059KMZ4</accession>
<proteinExistence type="predicted"/>
<comment type="caution">
    <text evidence="2">The sequence shown here is derived from an EMBL/GenBank/DDBJ whole genome shotgun (WGS) entry which is preliminary data.</text>
</comment>
<keyword evidence="1" id="KW-0472">Membrane</keyword>
<feature type="transmembrane region" description="Helical" evidence="1">
    <location>
        <begin position="42"/>
        <end position="63"/>
    </location>
</feature>
<evidence type="ECO:0000313" key="3">
    <source>
        <dbReference type="Proteomes" id="UP000026714"/>
    </source>
</evidence>
<gene>
    <name evidence="2" type="ORF">X805_15860</name>
</gene>
<keyword evidence="3" id="KW-1185">Reference proteome</keyword>
<feature type="transmembrane region" description="Helical" evidence="1">
    <location>
        <begin position="6"/>
        <end position="35"/>
    </location>
</feature>
<protein>
    <submittedName>
        <fullName evidence="2">Uncharacterized protein</fullName>
    </submittedName>
</protein>
<sequence length="86" mass="9555">MEMNFLYGFACVGIYFHKFIPRVFSRIFFLVLYIYPANGRPVCIYSAYFIFLAVVTAGAITTIKKPGLGAQINMLATQATLGAGKF</sequence>
<keyword evidence="1" id="KW-0812">Transmembrane</keyword>
<dbReference type="EMBL" id="AZRA01000039">
    <property type="protein sequence ID" value="KDB52852.1"/>
    <property type="molecule type" value="Genomic_DNA"/>
</dbReference>
<evidence type="ECO:0000256" key="1">
    <source>
        <dbReference type="SAM" id="Phobius"/>
    </source>
</evidence>
<evidence type="ECO:0000313" key="2">
    <source>
        <dbReference type="EMBL" id="KDB52852.1"/>
    </source>
</evidence>
<dbReference type="AlphaFoldDB" id="A0A059KMZ4"/>
<keyword evidence="1" id="KW-1133">Transmembrane helix</keyword>
<organism evidence="2 3">
    <name type="scientific">Sphaerotilus natans subsp. natans DSM 6575</name>
    <dbReference type="NCBI Taxonomy" id="1286631"/>
    <lineage>
        <taxon>Bacteria</taxon>
        <taxon>Pseudomonadati</taxon>
        <taxon>Pseudomonadota</taxon>
        <taxon>Betaproteobacteria</taxon>
        <taxon>Burkholderiales</taxon>
        <taxon>Sphaerotilaceae</taxon>
        <taxon>Sphaerotilus</taxon>
    </lineage>
</organism>
<dbReference type="Proteomes" id="UP000026714">
    <property type="component" value="Unassembled WGS sequence"/>
</dbReference>
<reference evidence="2 3" key="1">
    <citation type="journal article" date="2014" name="FEMS Microbiol. Ecol.">
        <title>Sphaerotilus natans encrusted with nanoball-shaped Fe(III) oxide minerals formed by nitrate-reducing mixotrophic Fe(II) oxidation.</title>
        <authorList>
            <person name="Park S."/>
            <person name="Kim D.H."/>
            <person name="Lee J.H."/>
            <person name="Hur H.G."/>
        </authorList>
    </citation>
    <scope>NUCLEOTIDE SEQUENCE [LARGE SCALE GENOMIC DNA]</scope>
    <source>
        <strain evidence="2 3">DSM 6575</strain>
    </source>
</reference>
<name>A0A059KMZ4_9BURK</name>